<name>A0ABD0ZIZ2_9HEMI</name>
<reference evidence="2 3" key="1">
    <citation type="submission" date="2024-07" db="EMBL/GenBank/DDBJ databases">
        <title>Chromosome-level genome assembly of the water stick insect Ranatra chinensis (Heteroptera: Nepidae).</title>
        <authorList>
            <person name="Liu X."/>
        </authorList>
    </citation>
    <scope>NUCLEOTIDE SEQUENCE [LARGE SCALE GENOMIC DNA]</scope>
    <source>
        <strain evidence="2">Cailab_2021Rc</strain>
        <tissue evidence="2">Muscle</tissue>
    </source>
</reference>
<dbReference type="EMBL" id="JBFDAA010000002">
    <property type="protein sequence ID" value="KAL1140009.1"/>
    <property type="molecule type" value="Genomic_DNA"/>
</dbReference>
<feature type="region of interest" description="Disordered" evidence="1">
    <location>
        <begin position="469"/>
        <end position="711"/>
    </location>
</feature>
<evidence type="ECO:0000313" key="3">
    <source>
        <dbReference type="Proteomes" id="UP001558652"/>
    </source>
</evidence>
<keyword evidence="3" id="KW-1185">Reference proteome</keyword>
<comment type="caution">
    <text evidence="2">The sequence shown here is derived from an EMBL/GenBank/DDBJ whole genome shotgun (WGS) entry which is preliminary data.</text>
</comment>
<proteinExistence type="predicted"/>
<feature type="compositionally biased region" description="Gly residues" evidence="1">
    <location>
        <begin position="489"/>
        <end position="503"/>
    </location>
</feature>
<gene>
    <name evidence="2" type="ORF">AAG570_006986</name>
</gene>
<accession>A0ABD0ZIZ2</accession>
<organism evidence="2 3">
    <name type="scientific">Ranatra chinensis</name>
    <dbReference type="NCBI Taxonomy" id="642074"/>
    <lineage>
        <taxon>Eukaryota</taxon>
        <taxon>Metazoa</taxon>
        <taxon>Ecdysozoa</taxon>
        <taxon>Arthropoda</taxon>
        <taxon>Hexapoda</taxon>
        <taxon>Insecta</taxon>
        <taxon>Pterygota</taxon>
        <taxon>Neoptera</taxon>
        <taxon>Paraneoptera</taxon>
        <taxon>Hemiptera</taxon>
        <taxon>Heteroptera</taxon>
        <taxon>Panheteroptera</taxon>
        <taxon>Nepomorpha</taxon>
        <taxon>Nepidae</taxon>
        <taxon>Ranatrinae</taxon>
        <taxon>Ranatra</taxon>
    </lineage>
</organism>
<dbReference type="Proteomes" id="UP001558652">
    <property type="component" value="Unassembled WGS sequence"/>
</dbReference>
<protein>
    <submittedName>
        <fullName evidence="2">Uncharacterized protein</fullName>
    </submittedName>
</protein>
<dbReference type="AlphaFoldDB" id="A0ABD0ZIZ2"/>
<evidence type="ECO:0000313" key="2">
    <source>
        <dbReference type="EMBL" id="KAL1140009.1"/>
    </source>
</evidence>
<sequence length="723" mass="76185">MFYKNKKQETTEIEILREYLKYAEAKGQIRGAELVRGRKRAVRVSVSIAARFLPTTRGGGLVQRWQCGLLVSEVVVQTAHRDIRTYGQADSVFSVMECRLTEWALVFPLKAGLFSLRSGASWSVEVAPERPLLRRGSSLTQLHILDESTKPVPPVMLGGSLGHLCRGDDRLHYTTHFPGLCPAPSSELEESARWSFITPLSAAPMCRVDSNFSSCLFRLLIRRECDLSFPGGVHSRVGTIALECPSMGSDCSALIPPEALPPAVGNRRTKALVNSKESCIAGFIVNREVFRVETCERVRSVHVEGWWVVSMSICVGRCLSILGCAVVRCCDDGLVSAGQAVAGSGSFGDLMNLKRYYGAQTSADNLMARTVPLSTVGPPLFSATLPPTASQRAERLSKLISQHRKTSTAFTTTFVCYSIRIAYLKEHFEATGVDWLVYLIGPDYPGLPSVEAALPRKFMLDDPARVGAPLAEGSGTAGRGHRWQRGAARPGGGTAAEGSGTAGRGHCWQRGAARPGGGTAGRGERHGRAGAPLAEGSGTAGRGHRWQRGAARPGGGTAGRGERHGRAGAPLAEGSGTAGRGHRWQRGAARPGGGTAGRGERHGRAGAPLAEGSGTAGRGHRWQRGAARPGGGTAGRGERHGRAGAPLAEGSGTAGRGHRWQRGAARPGGGTAGRGERHGRAGAPLAEGSGTAGRGHRWQRGAARPGGGTAGKGAALRIILNAR</sequence>
<evidence type="ECO:0000256" key="1">
    <source>
        <dbReference type="SAM" id="MobiDB-lite"/>
    </source>
</evidence>